<dbReference type="Pfam" id="PF05346">
    <property type="entry name" value="DUF747"/>
    <property type="match status" value="1"/>
</dbReference>
<feature type="transmembrane region" description="Helical" evidence="7">
    <location>
        <begin position="833"/>
        <end position="865"/>
    </location>
</feature>
<evidence type="ECO:0000313" key="8">
    <source>
        <dbReference type="EMBL" id="CAZ86208.1"/>
    </source>
</evidence>
<keyword evidence="4 7" id="KW-1133">Transmembrane helix</keyword>
<dbReference type="HOGENOM" id="CLU_003655_0_0_1"/>
<feature type="region of interest" description="Disordered" evidence="6">
    <location>
        <begin position="1"/>
        <end position="126"/>
    </location>
</feature>
<dbReference type="GeneID" id="9182842"/>
<gene>
    <name evidence="8" type="ORF">GSTUM_00011545001</name>
</gene>
<feature type="compositionally biased region" description="Polar residues" evidence="6">
    <location>
        <begin position="189"/>
        <end position="216"/>
    </location>
</feature>
<feature type="compositionally biased region" description="Polar residues" evidence="6">
    <location>
        <begin position="96"/>
        <end position="105"/>
    </location>
</feature>
<proteinExistence type="inferred from homology"/>
<evidence type="ECO:0000256" key="5">
    <source>
        <dbReference type="ARBA" id="ARBA00023136"/>
    </source>
</evidence>
<evidence type="ECO:0000256" key="4">
    <source>
        <dbReference type="ARBA" id="ARBA00022989"/>
    </source>
</evidence>
<feature type="compositionally biased region" description="Basic residues" evidence="6">
    <location>
        <begin position="447"/>
        <end position="456"/>
    </location>
</feature>
<feature type="compositionally biased region" description="Polar residues" evidence="6">
    <location>
        <begin position="260"/>
        <end position="269"/>
    </location>
</feature>
<dbReference type="PANTHER" id="PTHR13317:SF4">
    <property type="entry name" value="TRANSMEMBRANE ANTERIOR POSTERIOR TRANSFORMATION PROTEIN 1 HOMOLOG"/>
    <property type="match status" value="1"/>
</dbReference>
<dbReference type="InParanoid" id="D5GNW5"/>
<feature type="region of interest" description="Disordered" evidence="6">
    <location>
        <begin position="447"/>
        <end position="481"/>
    </location>
</feature>
<feature type="compositionally biased region" description="Polar residues" evidence="6">
    <location>
        <begin position="281"/>
        <end position="294"/>
    </location>
</feature>
<dbReference type="Proteomes" id="UP000006911">
    <property type="component" value="Unassembled WGS sequence"/>
</dbReference>
<organism evidence="8 9">
    <name type="scientific">Tuber melanosporum (strain Mel28)</name>
    <name type="common">Perigord black truffle</name>
    <dbReference type="NCBI Taxonomy" id="656061"/>
    <lineage>
        <taxon>Eukaryota</taxon>
        <taxon>Fungi</taxon>
        <taxon>Dikarya</taxon>
        <taxon>Ascomycota</taxon>
        <taxon>Pezizomycotina</taxon>
        <taxon>Pezizomycetes</taxon>
        <taxon>Pezizales</taxon>
        <taxon>Tuberaceae</taxon>
        <taxon>Tuber</taxon>
    </lineage>
</organism>
<feature type="compositionally biased region" description="Polar residues" evidence="6">
    <location>
        <begin position="229"/>
        <end position="245"/>
    </location>
</feature>
<dbReference type="eggNOG" id="KOG2490">
    <property type="taxonomic scope" value="Eukaryota"/>
</dbReference>
<evidence type="ECO:0000313" key="9">
    <source>
        <dbReference type="Proteomes" id="UP000006911"/>
    </source>
</evidence>
<feature type="compositionally biased region" description="Basic and acidic residues" evidence="6">
    <location>
        <begin position="464"/>
        <end position="475"/>
    </location>
</feature>
<evidence type="ECO:0000256" key="1">
    <source>
        <dbReference type="ARBA" id="ARBA00004141"/>
    </source>
</evidence>
<keyword evidence="9" id="KW-1185">Reference proteome</keyword>
<comment type="similarity">
    <text evidence="2">Belongs to the TAPT1 family.</text>
</comment>
<feature type="compositionally biased region" description="Low complexity" evidence="6">
    <location>
        <begin position="340"/>
        <end position="350"/>
    </location>
</feature>
<reference evidence="8 9" key="1">
    <citation type="journal article" date="2010" name="Nature">
        <title>Perigord black truffle genome uncovers evolutionary origins and mechanisms of symbiosis.</title>
        <authorList>
            <person name="Martin F."/>
            <person name="Kohler A."/>
            <person name="Murat C."/>
            <person name="Balestrini R."/>
            <person name="Coutinho P.M."/>
            <person name="Jaillon O."/>
            <person name="Montanini B."/>
            <person name="Morin E."/>
            <person name="Noel B."/>
            <person name="Percudani R."/>
            <person name="Porcel B."/>
            <person name="Rubini A."/>
            <person name="Amicucci A."/>
            <person name="Amselem J."/>
            <person name="Anthouard V."/>
            <person name="Arcioni S."/>
            <person name="Artiguenave F."/>
            <person name="Aury J.M."/>
            <person name="Ballario P."/>
            <person name="Bolchi A."/>
            <person name="Brenna A."/>
            <person name="Brun A."/>
            <person name="Buee M."/>
            <person name="Cantarel B."/>
            <person name="Chevalier G."/>
            <person name="Couloux A."/>
            <person name="Da Silva C."/>
            <person name="Denoeud F."/>
            <person name="Duplessis S."/>
            <person name="Ghignone S."/>
            <person name="Hilselberger B."/>
            <person name="Iotti M."/>
            <person name="Marcais B."/>
            <person name="Mello A."/>
            <person name="Miranda M."/>
            <person name="Pacioni G."/>
            <person name="Quesneville H."/>
            <person name="Riccioni C."/>
            <person name="Ruotolo R."/>
            <person name="Splivallo R."/>
            <person name="Stocchi V."/>
            <person name="Tisserant E."/>
            <person name="Viscomi A.R."/>
            <person name="Zambonelli A."/>
            <person name="Zampieri E."/>
            <person name="Henrissat B."/>
            <person name="Lebrun M.H."/>
            <person name="Paolocci F."/>
            <person name="Bonfante P."/>
            <person name="Ottonello S."/>
            <person name="Wincker P."/>
        </authorList>
    </citation>
    <scope>NUCLEOTIDE SEQUENCE [LARGE SCALE GENOMIC DNA]</scope>
    <source>
        <strain evidence="8 9">Mel28</strain>
    </source>
</reference>
<evidence type="ECO:0000256" key="2">
    <source>
        <dbReference type="ARBA" id="ARBA00008803"/>
    </source>
</evidence>
<dbReference type="InterPro" id="IPR008010">
    <property type="entry name" value="Tatp1"/>
</dbReference>
<comment type="subcellular location">
    <subcellularLocation>
        <location evidence="1">Membrane</location>
        <topology evidence="1">Multi-pass membrane protein</topology>
    </subcellularLocation>
</comment>
<accession>D5GNW5</accession>
<dbReference type="OMA" id="TCCVLMY"/>
<evidence type="ECO:0000256" key="3">
    <source>
        <dbReference type="ARBA" id="ARBA00022692"/>
    </source>
</evidence>
<protein>
    <submittedName>
        <fullName evidence="8">(Perigord truffle) hypothetical protein</fullName>
    </submittedName>
</protein>
<feature type="region of interest" description="Disordered" evidence="6">
    <location>
        <begin position="171"/>
        <end position="323"/>
    </location>
</feature>
<dbReference type="EMBL" id="FN430370">
    <property type="protein sequence ID" value="CAZ86208.1"/>
    <property type="molecule type" value="Genomic_DNA"/>
</dbReference>
<name>D5GNW5_TUBMM</name>
<dbReference type="GO" id="GO:0005789">
    <property type="term" value="C:endoplasmic reticulum membrane"/>
    <property type="evidence" value="ECO:0007669"/>
    <property type="project" value="TreeGrafter"/>
</dbReference>
<evidence type="ECO:0000256" key="7">
    <source>
        <dbReference type="SAM" id="Phobius"/>
    </source>
</evidence>
<dbReference type="RefSeq" id="XP_002842017.1">
    <property type="nucleotide sequence ID" value="XM_002841971.1"/>
</dbReference>
<dbReference type="PANTHER" id="PTHR13317">
    <property type="entry name" value="TRANSMEMBRANE ANTERIOR POSTERIOR TRANSFORMATION PROTEIN 1 HOMOLOG"/>
    <property type="match status" value="1"/>
</dbReference>
<sequence length="942" mass="103965">MTSDSAPEVQHREDLHSTLAVAATPHLHSVQESQPPDDALRAKPLKNGASSEPRENLNGCHRVEDGDIRQGGSVGSTNGNRDGCLGSIGPIAPLQRLSSTASSEDSWVPDEPQQLPTPELTKSDDKLRVAGAPVAEVDKVLKLSPTRLGELVSDNPGAPVLLRPASPVFTRLPTSPELPGTTRSRHRSTTNPFNTSPVAFKTSSAARPQLTPQERTLSAPPGMKRSRSSPRALQLNTQNSNSRPFQQLRGRTAEKPGVTISPQKTSDTFSPAPHFGPDGSNDPTSANQASNSAHTGRENGPVSSTQSHSPTTTHLLKSATPTPASFPPLPLQTYLSLALSPTSSSPSPSMNFPPSPQAVPHHQTQTYGPPQHHPDDTAEIAIERIMNVLLLPPKLEGALWFGALACLDSWLYMFTILPLRFMRALGLLCAFWWGGLMGYCTRSRRGVKDHKPRRRSSSNINKADVNKWEKPKGDRNSLGTRRKAARVSDLLPSHKADILRGLVVFCTCWILMRFDASRMYHSIRGQNGVKLYVIYNMLEIGDKLCSALGQDIFECLFSRETLERGSDGRSKILRPFGFFLLGLAYNTAHSTALFYQVITLNVAVNSYSNALVTLLLSVQFVEIKSTVFKKFEKENLFQLTCADIVERFQLWLMLIIIASRNLVETGVWSLAGPDTSSANGAGVMPKSFTLFPKWTGQVMGPFLLVLGSEMFVDWLKHAYITKFNNTRPAVYERFLDVLSKDYYSRAFADQNLTKRLGLPVIPLACLFIRASLQTYQMFLATQVPLPMPSTTTSLSESHTSRTTTEALTNIDVLLRRALGHSPTSLPTSLPDNLVATAMLLIFFIVFFLVFLVLKLVLGICLLGFARRRYKGMKDRERMNFLTGARRVGGFGTIEVNEDQKKWIYADDPEGAKLARERDSRPIPPGPGLETVRRYSMAAKRIW</sequence>
<dbReference type="KEGG" id="tml:GSTUM_00011545001"/>
<keyword evidence="5 7" id="KW-0472">Membrane</keyword>
<evidence type="ECO:0000256" key="6">
    <source>
        <dbReference type="SAM" id="MobiDB-lite"/>
    </source>
</evidence>
<feature type="compositionally biased region" description="Low complexity" evidence="6">
    <location>
        <begin position="303"/>
        <end position="314"/>
    </location>
</feature>
<keyword evidence="3 7" id="KW-0812">Transmembrane</keyword>
<feature type="region of interest" description="Disordered" evidence="6">
    <location>
        <begin position="340"/>
        <end position="375"/>
    </location>
</feature>
<dbReference type="AlphaFoldDB" id="D5GNW5"/>